<name>A0A7D5CCF7_BIFLI</name>
<accession>A0A7D5CCF7</accession>
<gene>
    <name evidence="1" type="ORF">HNS28_06800</name>
</gene>
<dbReference type="RefSeq" id="WP_136527134.1">
    <property type="nucleotide sequence ID" value="NZ_CP054425.1"/>
</dbReference>
<organism evidence="1 2">
    <name type="scientific">Bifidobacterium longum subsp. infantis</name>
    <dbReference type="NCBI Taxonomy" id="1682"/>
    <lineage>
        <taxon>Bacteria</taxon>
        <taxon>Bacillati</taxon>
        <taxon>Actinomycetota</taxon>
        <taxon>Actinomycetes</taxon>
        <taxon>Bifidobacteriales</taxon>
        <taxon>Bifidobacteriaceae</taxon>
        <taxon>Bifidobacterium</taxon>
    </lineage>
</organism>
<evidence type="ECO:0000313" key="2">
    <source>
        <dbReference type="Proteomes" id="UP000551316"/>
    </source>
</evidence>
<proteinExistence type="predicted"/>
<reference evidence="1 2" key="1">
    <citation type="submission" date="2020-05" db="EMBL/GenBank/DDBJ databases">
        <title>Draft Genome Sequence of Bifidobacterium longum subsp. Infantis BI-G201, a Commercialization Strain.</title>
        <authorList>
            <person name="Song J."/>
            <person name="Xu Y."/>
            <person name="Han D."/>
            <person name="Teng Q."/>
            <person name="Jiang D."/>
            <person name="Liu Q."/>
        </authorList>
    </citation>
    <scope>NUCLEOTIDE SEQUENCE [LARGE SCALE GENOMIC DNA]</scope>
    <source>
        <strain evidence="1 2">BI-G201</strain>
    </source>
</reference>
<protein>
    <submittedName>
        <fullName evidence="1">Uncharacterized protein</fullName>
    </submittedName>
</protein>
<dbReference type="Proteomes" id="UP000551316">
    <property type="component" value="Unassembled WGS sequence"/>
</dbReference>
<dbReference type="AlphaFoldDB" id="A0A7D5CCF7"/>
<comment type="caution">
    <text evidence="1">The sequence shown here is derived from an EMBL/GenBank/DDBJ whole genome shotgun (WGS) entry which is preliminary data.</text>
</comment>
<sequence>MANNLNDHVKPVSDSKMSGTIKSELRKAFGTRASIAITLVTLLLTVGMSIWSAVLLEAGESWYIPFKQVASPLITISPLLIILLVCEEWDKGSALVTFTQVPKRSRIVIAKTVVAVLIFSASFAASLLLTLIVSVTTSSIHHFSLNWKASLSGFLALALPLLVNMGLGLAMALFSRSTVISISLYFIIPPVTVMLSQINSISEYARWISLGHSSSIFVAGLTPQTYSQIVVSVIFWIVLPFVLGFVNICRRDIS</sequence>
<dbReference type="EMBL" id="JABNND010000014">
    <property type="protein sequence ID" value="NQX51159.1"/>
    <property type="molecule type" value="Genomic_DNA"/>
</dbReference>
<evidence type="ECO:0000313" key="1">
    <source>
        <dbReference type="EMBL" id="NQX51159.1"/>
    </source>
</evidence>